<dbReference type="InterPro" id="IPR010982">
    <property type="entry name" value="Lambda_DNA-bd_dom_sf"/>
</dbReference>
<dbReference type="Pfam" id="PF19054">
    <property type="entry name" value="DUF5753"/>
    <property type="match status" value="1"/>
</dbReference>
<proteinExistence type="predicted"/>
<dbReference type="Proteomes" id="UP001205185">
    <property type="component" value="Unassembled WGS sequence"/>
</dbReference>
<evidence type="ECO:0000313" key="2">
    <source>
        <dbReference type="EMBL" id="MCP2270521.1"/>
    </source>
</evidence>
<feature type="domain" description="HTH cro/C1-type" evidence="1">
    <location>
        <begin position="19"/>
        <end position="72"/>
    </location>
</feature>
<sequence>MGDGATGSTVPRRQLGRYLRDLRGRARLTVKAAAQALEWSEAKIWRIETGQTALRSLDAEAMCKVYGASAELTEYLKDLARKTKEQGWWHAYSDVIPDGFALYYGLEESVSSMQWYHVDLIPGLFQTPEYTRVLIRNRHPDMSDEEVDRRVNFRMQRKALLNRKTARPTFSVVLNETVLHRAVGGAHVMSRQIVHLAELSQLDTVTLRVVPFTAGMYGGLLSGPFIIMRFPDNGTREGEPPVVFIENLVGDLFLDKPTDIEQYNTVFEETWEKALNERETMRLLLQAERDLHS</sequence>
<gene>
    <name evidence="2" type="ORF">LV75_003022</name>
</gene>
<protein>
    <submittedName>
        <fullName evidence="2">Helix-turn-helix domain-containing protein</fullName>
    </submittedName>
</protein>
<dbReference type="SUPFAM" id="SSF47413">
    <property type="entry name" value="lambda repressor-like DNA-binding domains"/>
    <property type="match status" value="1"/>
</dbReference>
<dbReference type="PROSITE" id="PS50943">
    <property type="entry name" value="HTH_CROC1"/>
    <property type="match status" value="1"/>
</dbReference>
<comment type="caution">
    <text evidence="2">The sequence shown here is derived from an EMBL/GenBank/DDBJ whole genome shotgun (WGS) entry which is preliminary data.</text>
</comment>
<keyword evidence="3" id="KW-1185">Reference proteome</keyword>
<dbReference type="Gene3D" id="1.10.260.40">
    <property type="entry name" value="lambda repressor-like DNA-binding domains"/>
    <property type="match status" value="1"/>
</dbReference>
<dbReference type="EMBL" id="JAMTCO010000007">
    <property type="protein sequence ID" value="MCP2270521.1"/>
    <property type="molecule type" value="Genomic_DNA"/>
</dbReference>
<name>A0ABT1ID08_9PSEU</name>
<dbReference type="InterPro" id="IPR001387">
    <property type="entry name" value="Cro/C1-type_HTH"/>
</dbReference>
<evidence type="ECO:0000259" key="1">
    <source>
        <dbReference type="PROSITE" id="PS50943"/>
    </source>
</evidence>
<accession>A0ABT1ID08</accession>
<dbReference type="Pfam" id="PF13560">
    <property type="entry name" value="HTH_31"/>
    <property type="match status" value="1"/>
</dbReference>
<reference evidence="2 3" key="1">
    <citation type="submission" date="2022-06" db="EMBL/GenBank/DDBJ databases">
        <title>Genomic Encyclopedia of Archaeal and Bacterial Type Strains, Phase II (KMG-II): from individual species to whole genera.</title>
        <authorList>
            <person name="Goeker M."/>
        </authorList>
    </citation>
    <scope>NUCLEOTIDE SEQUENCE [LARGE SCALE GENOMIC DNA]</scope>
    <source>
        <strain evidence="2 3">DSM 44255</strain>
    </source>
</reference>
<organism evidence="2 3">
    <name type="scientific">Actinokineospora diospyrosa</name>
    <dbReference type="NCBI Taxonomy" id="103728"/>
    <lineage>
        <taxon>Bacteria</taxon>
        <taxon>Bacillati</taxon>
        <taxon>Actinomycetota</taxon>
        <taxon>Actinomycetes</taxon>
        <taxon>Pseudonocardiales</taxon>
        <taxon>Pseudonocardiaceae</taxon>
        <taxon>Actinokineospora</taxon>
    </lineage>
</organism>
<dbReference type="InterPro" id="IPR043917">
    <property type="entry name" value="DUF5753"/>
</dbReference>
<evidence type="ECO:0000313" key="3">
    <source>
        <dbReference type="Proteomes" id="UP001205185"/>
    </source>
</evidence>